<evidence type="ECO:0000313" key="2">
    <source>
        <dbReference type="EMBL" id="OWA54934.1"/>
    </source>
</evidence>
<keyword evidence="1" id="KW-0233">DNA recombination</keyword>
<organism evidence="2 3">
    <name type="scientific">Hypsibius exemplaris</name>
    <name type="common">Freshwater tardigrade</name>
    <dbReference type="NCBI Taxonomy" id="2072580"/>
    <lineage>
        <taxon>Eukaryota</taxon>
        <taxon>Metazoa</taxon>
        <taxon>Ecdysozoa</taxon>
        <taxon>Tardigrada</taxon>
        <taxon>Eutardigrada</taxon>
        <taxon>Parachela</taxon>
        <taxon>Hypsibioidea</taxon>
        <taxon>Hypsibiidae</taxon>
        <taxon>Hypsibius</taxon>
    </lineage>
</organism>
<dbReference type="PANTHER" id="PTHR34605">
    <property type="entry name" value="PHAGE_INTEGRASE DOMAIN-CONTAINING PROTEIN"/>
    <property type="match status" value="1"/>
</dbReference>
<dbReference type="PANTHER" id="PTHR34605:SF3">
    <property type="entry name" value="P CELL-TYPE AGGLUTINATION PROTEIN MAP4-LIKE-RELATED"/>
    <property type="match status" value="1"/>
</dbReference>
<dbReference type="GO" id="GO:0006310">
    <property type="term" value="P:DNA recombination"/>
    <property type="evidence" value="ECO:0007669"/>
    <property type="project" value="UniProtKB-KW"/>
</dbReference>
<dbReference type="GO" id="GO:0003677">
    <property type="term" value="F:DNA binding"/>
    <property type="evidence" value="ECO:0007669"/>
    <property type="project" value="InterPro"/>
</dbReference>
<comment type="caution">
    <text evidence="2">The sequence shown here is derived from an EMBL/GenBank/DDBJ whole genome shotgun (WGS) entry which is preliminary data.</text>
</comment>
<sequence>MRLIKTRLRISQLDIYSQHLYWSACCAAFFGFLRVGELATSSTTHFSPSDHTLLFHHVTFTSSSTVTLYLRHSKTDAINAGNHIVLHATNRSICPVKAIRKFFSYRQRTSTSPDHPFFTFPDGSFLSTHSFSQALKTFLKHIPEPKRYSTHSFRIGAATTAAKNHTAEHIIQKAGRWKSDTYRRYIRQPDISKHLTFY</sequence>
<dbReference type="Proteomes" id="UP000192578">
    <property type="component" value="Unassembled WGS sequence"/>
</dbReference>
<gene>
    <name evidence="2" type="ORF">BV898_19321</name>
</gene>
<accession>A0A9X6RNU2</accession>
<dbReference type="InterPro" id="IPR013762">
    <property type="entry name" value="Integrase-like_cat_sf"/>
</dbReference>
<protein>
    <recommendedName>
        <fullName evidence="4">Tyr recombinase domain-containing protein</fullName>
    </recommendedName>
</protein>
<evidence type="ECO:0000313" key="3">
    <source>
        <dbReference type="Proteomes" id="UP000192578"/>
    </source>
</evidence>
<dbReference type="OrthoDB" id="10065968at2759"/>
<dbReference type="InterPro" id="IPR011010">
    <property type="entry name" value="DNA_brk_join_enz"/>
</dbReference>
<proteinExistence type="predicted"/>
<evidence type="ECO:0008006" key="4">
    <source>
        <dbReference type="Google" id="ProtNLM"/>
    </source>
</evidence>
<dbReference type="AlphaFoldDB" id="A0A9X6RNU2"/>
<reference evidence="3" key="1">
    <citation type="submission" date="2017-01" db="EMBL/GenBank/DDBJ databases">
        <title>Comparative genomics of anhydrobiosis in the tardigrade Hypsibius dujardini.</title>
        <authorList>
            <person name="Yoshida Y."/>
            <person name="Koutsovoulos G."/>
            <person name="Laetsch D."/>
            <person name="Stevens L."/>
            <person name="Kumar S."/>
            <person name="Horikawa D."/>
            <person name="Ishino K."/>
            <person name="Komine S."/>
            <person name="Tomita M."/>
            <person name="Blaxter M."/>
            <person name="Arakawa K."/>
        </authorList>
    </citation>
    <scope>NUCLEOTIDE SEQUENCE [LARGE SCALE GENOMIC DNA]</scope>
    <source>
        <strain evidence="3">Z151</strain>
    </source>
</reference>
<name>A0A9X6RNU2_HYPEX</name>
<dbReference type="GO" id="GO:0015074">
    <property type="term" value="P:DNA integration"/>
    <property type="evidence" value="ECO:0007669"/>
    <property type="project" value="InterPro"/>
</dbReference>
<dbReference type="EMBL" id="MTYJ01000487">
    <property type="protein sequence ID" value="OWA54934.1"/>
    <property type="molecule type" value="Genomic_DNA"/>
</dbReference>
<dbReference type="Gene3D" id="1.10.443.10">
    <property type="entry name" value="Intergrase catalytic core"/>
    <property type="match status" value="1"/>
</dbReference>
<dbReference type="SUPFAM" id="SSF56349">
    <property type="entry name" value="DNA breaking-rejoining enzymes"/>
    <property type="match status" value="1"/>
</dbReference>
<dbReference type="InterPro" id="IPR052925">
    <property type="entry name" value="Phage_Integrase-like_Recomb"/>
</dbReference>
<keyword evidence="3" id="KW-1185">Reference proteome</keyword>
<evidence type="ECO:0000256" key="1">
    <source>
        <dbReference type="ARBA" id="ARBA00023172"/>
    </source>
</evidence>